<organism evidence="2 3">
    <name type="scientific">Flavobacterium azooxidireducens</name>
    <dbReference type="NCBI Taxonomy" id="1871076"/>
    <lineage>
        <taxon>Bacteria</taxon>
        <taxon>Pseudomonadati</taxon>
        <taxon>Bacteroidota</taxon>
        <taxon>Flavobacteriia</taxon>
        <taxon>Flavobacteriales</taxon>
        <taxon>Flavobacteriaceae</taxon>
        <taxon>Flavobacterium</taxon>
    </lineage>
</organism>
<evidence type="ECO:0008006" key="4">
    <source>
        <dbReference type="Google" id="ProtNLM"/>
    </source>
</evidence>
<keyword evidence="1" id="KW-0732">Signal</keyword>
<protein>
    <recommendedName>
        <fullName evidence="4">DUF4595 domain-containing protein</fullName>
    </recommendedName>
</protein>
<dbReference type="RefSeq" id="WP_248433021.1">
    <property type="nucleotide sequence ID" value="NZ_CP096205.1"/>
</dbReference>
<evidence type="ECO:0000313" key="2">
    <source>
        <dbReference type="EMBL" id="UPQ78093.1"/>
    </source>
</evidence>
<name>A0ABY4KBB9_9FLAO</name>
<gene>
    <name evidence="2" type="ORF">M0M57_10710</name>
</gene>
<dbReference type="Proteomes" id="UP000830583">
    <property type="component" value="Chromosome"/>
</dbReference>
<dbReference type="EMBL" id="CP096205">
    <property type="protein sequence ID" value="UPQ78093.1"/>
    <property type="molecule type" value="Genomic_DNA"/>
</dbReference>
<dbReference type="PROSITE" id="PS51257">
    <property type="entry name" value="PROKAR_LIPOPROTEIN"/>
    <property type="match status" value="1"/>
</dbReference>
<evidence type="ECO:0000313" key="3">
    <source>
        <dbReference type="Proteomes" id="UP000830583"/>
    </source>
</evidence>
<evidence type="ECO:0000256" key="1">
    <source>
        <dbReference type="SAM" id="SignalP"/>
    </source>
</evidence>
<reference evidence="2" key="1">
    <citation type="submission" date="2022-04" db="EMBL/GenBank/DDBJ databases">
        <title>Consumption of N2O by Flavobacterium azooxidireducens sp. nov. isolated from Decomposing Leaf Litter of Phragmites australis (Cav.).</title>
        <authorList>
            <person name="Behrendt U."/>
            <person name="Spanner T."/>
            <person name="Augustin J."/>
            <person name="Horn M.A."/>
            <person name="Kolb S."/>
            <person name="Ulrich A."/>
        </authorList>
    </citation>
    <scope>NUCLEOTIDE SEQUENCE</scope>
    <source>
        <strain evidence="2">IGB 4-14</strain>
    </source>
</reference>
<sequence length="254" mass="29543">MKKIKFLIFLSIAMHLLLTSCSNDDENPNEPMQTRLVNKVSMLDPTNNVEYQSYNFEYNEDFSIKSIEYVNASNTVLRRYVFEYTENNTKMNILSVTLCTQTTTELNHQDTILTSLVNQGNTTTFTYDEQTDMYMYSGMIGSFEYTFSFDEYNNLSNYFGTNYTYDYSKKGILFNVPNPNKTMHFFSNYLQGDSNLKYIFTSKPLTEVTIEDYPDDTISFTNEYDNEGFLIKTVATNIGGNNSVTMYEFNYSLN</sequence>
<keyword evidence="3" id="KW-1185">Reference proteome</keyword>
<accession>A0ABY4KBB9</accession>
<feature type="chain" id="PRO_5047350824" description="DUF4595 domain-containing protein" evidence="1">
    <location>
        <begin position="26"/>
        <end position="254"/>
    </location>
</feature>
<proteinExistence type="predicted"/>
<feature type="signal peptide" evidence="1">
    <location>
        <begin position="1"/>
        <end position="25"/>
    </location>
</feature>